<keyword evidence="3" id="KW-1185">Reference proteome</keyword>
<dbReference type="AlphaFoldDB" id="A0A6A4ALH1"/>
<organism evidence="2 3">
    <name type="scientific">Phytophthora rubi</name>
    <dbReference type="NCBI Taxonomy" id="129364"/>
    <lineage>
        <taxon>Eukaryota</taxon>
        <taxon>Sar</taxon>
        <taxon>Stramenopiles</taxon>
        <taxon>Oomycota</taxon>
        <taxon>Peronosporomycetes</taxon>
        <taxon>Peronosporales</taxon>
        <taxon>Peronosporaceae</taxon>
        <taxon>Phytophthora</taxon>
    </lineage>
</organism>
<evidence type="ECO:0000256" key="1">
    <source>
        <dbReference type="SAM" id="MobiDB-lite"/>
    </source>
</evidence>
<reference evidence="2 3" key="1">
    <citation type="submission" date="2018-08" db="EMBL/GenBank/DDBJ databases">
        <title>Genomic investigation of the strawberry pathogen Phytophthora fragariae indicates pathogenicity is determined by transcriptional variation in three key races.</title>
        <authorList>
            <person name="Adams T.M."/>
            <person name="Armitage A.D."/>
            <person name="Sobczyk M.K."/>
            <person name="Bates H.J."/>
            <person name="Dunwell J.M."/>
            <person name="Nellist C.F."/>
            <person name="Harrison R.J."/>
        </authorList>
    </citation>
    <scope>NUCLEOTIDE SEQUENCE [LARGE SCALE GENOMIC DNA]</scope>
    <source>
        <strain evidence="2 3">SCRP333</strain>
    </source>
</reference>
<gene>
    <name evidence="2" type="ORF">PR003_g34798</name>
</gene>
<sequence>MDQIRKTQDPTENLSERTWRLQVTNCRRLGREIRREHKTPDVQATHQEMASRRNTDHVSTGTASNAAHIADRTDTRISGAGSGSPGRSVASEDIPPTAVSLCAGAVVNCMTMGNVRWKSFTT</sequence>
<feature type="region of interest" description="Disordered" evidence="1">
    <location>
        <begin position="32"/>
        <end position="93"/>
    </location>
</feature>
<evidence type="ECO:0000313" key="3">
    <source>
        <dbReference type="Proteomes" id="UP000434957"/>
    </source>
</evidence>
<accession>A0A6A4ALH1</accession>
<name>A0A6A4ALH1_9STRA</name>
<protein>
    <submittedName>
        <fullName evidence="2">Uncharacterized protein</fullName>
    </submittedName>
</protein>
<proteinExistence type="predicted"/>
<dbReference type="Proteomes" id="UP000434957">
    <property type="component" value="Unassembled WGS sequence"/>
</dbReference>
<evidence type="ECO:0000313" key="2">
    <source>
        <dbReference type="EMBL" id="KAE9259404.1"/>
    </source>
</evidence>
<comment type="caution">
    <text evidence="2">The sequence shown here is derived from an EMBL/GenBank/DDBJ whole genome shotgun (WGS) entry which is preliminary data.</text>
</comment>
<dbReference type="EMBL" id="QXFT01012355">
    <property type="protein sequence ID" value="KAE9259404.1"/>
    <property type="molecule type" value="Genomic_DNA"/>
</dbReference>